<dbReference type="PANTHER" id="PTHR35174:SF3">
    <property type="entry name" value="BLL7171 PROTEIN"/>
    <property type="match status" value="1"/>
</dbReference>
<gene>
    <name evidence="3" type="ORF">NTH_04411</name>
</gene>
<protein>
    <recommendedName>
        <fullName evidence="2">YCII-related domain-containing protein</fullName>
    </recommendedName>
</protein>
<dbReference type="SUPFAM" id="SSF54909">
    <property type="entry name" value="Dimeric alpha+beta barrel"/>
    <property type="match status" value="1"/>
</dbReference>
<keyword evidence="3" id="KW-0614">Plasmid</keyword>
<dbReference type="InterPro" id="IPR005545">
    <property type="entry name" value="YCII"/>
</dbReference>
<evidence type="ECO:0000313" key="4">
    <source>
        <dbReference type="Proteomes" id="UP001342418"/>
    </source>
</evidence>
<accession>A0ABY5MRT0</accession>
<sequence length="121" mass="13022">MRYACIIYYDPKKLFGGSPEANAALSECANYDEVLKESGHFVTAEALELPESAMTAQVRGGKMSAVDGPFMETKEMLGGIIIIEAPDLNEAARLAAGHPLARIGAVEVRPVVDFSEPRPQL</sequence>
<keyword evidence="4" id="KW-1185">Reference proteome</keyword>
<dbReference type="Gene3D" id="3.30.70.1060">
    <property type="entry name" value="Dimeric alpha+beta barrel"/>
    <property type="match status" value="1"/>
</dbReference>
<dbReference type="Proteomes" id="UP001342418">
    <property type="component" value="Plasmid p1536_1"/>
</dbReference>
<dbReference type="InterPro" id="IPR011008">
    <property type="entry name" value="Dimeric_a/b-barrel"/>
</dbReference>
<geneLocation type="plasmid" evidence="3 4">
    <name>p1536_1</name>
</geneLocation>
<name>A0ABY5MRT0_9HYPH</name>
<proteinExistence type="inferred from homology"/>
<organism evidence="3 4">
    <name type="scientific">Nitratireductor thuwali</name>
    <dbReference type="NCBI Taxonomy" id="2267699"/>
    <lineage>
        <taxon>Bacteria</taxon>
        <taxon>Pseudomonadati</taxon>
        <taxon>Pseudomonadota</taxon>
        <taxon>Alphaproteobacteria</taxon>
        <taxon>Hyphomicrobiales</taxon>
        <taxon>Phyllobacteriaceae</taxon>
        <taxon>Nitratireductor</taxon>
    </lineage>
</organism>
<dbReference type="Pfam" id="PF03795">
    <property type="entry name" value="YCII"/>
    <property type="match status" value="1"/>
</dbReference>
<dbReference type="RefSeq" id="WP_338532086.1">
    <property type="nucleotide sequence ID" value="NZ_CP030942.1"/>
</dbReference>
<comment type="similarity">
    <text evidence="1">Belongs to the YciI family.</text>
</comment>
<reference evidence="3 4" key="1">
    <citation type="submission" date="2018-07" db="EMBL/GenBank/DDBJ databases">
        <title>Genome sequence of Nitratireductor thuwali#1536.</title>
        <authorList>
            <person name="Michoud G."/>
            <person name="Merlino G."/>
            <person name="Sefrji F.O."/>
            <person name="Daffonchio D."/>
        </authorList>
    </citation>
    <scope>NUCLEOTIDE SEQUENCE [LARGE SCALE GENOMIC DNA]</scope>
    <source>
        <strain evidence="3 4">Nit1536</strain>
        <plasmid evidence="3 4">p1536_1</plasmid>
    </source>
</reference>
<evidence type="ECO:0000313" key="3">
    <source>
        <dbReference type="EMBL" id="UUP19896.1"/>
    </source>
</evidence>
<evidence type="ECO:0000256" key="1">
    <source>
        <dbReference type="ARBA" id="ARBA00007689"/>
    </source>
</evidence>
<evidence type="ECO:0000259" key="2">
    <source>
        <dbReference type="Pfam" id="PF03795"/>
    </source>
</evidence>
<feature type="domain" description="YCII-related" evidence="2">
    <location>
        <begin position="1"/>
        <end position="115"/>
    </location>
</feature>
<dbReference type="EMBL" id="CP030942">
    <property type="protein sequence ID" value="UUP19896.1"/>
    <property type="molecule type" value="Genomic_DNA"/>
</dbReference>
<dbReference type="PANTHER" id="PTHR35174">
    <property type="entry name" value="BLL7171 PROTEIN-RELATED"/>
    <property type="match status" value="1"/>
</dbReference>